<gene>
    <name evidence="2" type="ORF">BDV26DRAFT_256047</name>
</gene>
<feature type="transmembrane region" description="Helical" evidence="1">
    <location>
        <begin position="17"/>
        <end position="39"/>
    </location>
</feature>
<organism evidence="2 3">
    <name type="scientific">Aspergillus bertholletiae</name>
    <dbReference type="NCBI Taxonomy" id="1226010"/>
    <lineage>
        <taxon>Eukaryota</taxon>
        <taxon>Fungi</taxon>
        <taxon>Dikarya</taxon>
        <taxon>Ascomycota</taxon>
        <taxon>Pezizomycotina</taxon>
        <taxon>Eurotiomycetes</taxon>
        <taxon>Eurotiomycetidae</taxon>
        <taxon>Eurotiales</taxon>
        <taxon>Aspergillaceae</taxon>
        <taxon>Aspergillus</taxon>
        <taxon>Aspergillus subgen. Circumdati</taxon>
    </lineage>
</organism>
<keyword evidence="3" id="KW-1185">Reference proteome</keyword>
<evidence type="ECO:0000313" key="3">
    <source>
        <dbReference type="Proteomes" id="UP000326198"/>
    </source>
</evidence>
<protein>
    <submittedName>
        <fullName evidence="2">Uncharacterized protein</fullName>
    </submittedName>
</protein>
<name>A0A5N7BH33_9EURO</name>
<accession>A0A5N7BH33</accession>
<keyword evidence="1" id="KW-0472">Membrane</keyword>
<keyword evidence="1" id="KW-0812">Transmembrane</keyword>
<dbReference type="AlphaFoldDB" id="A0A5N7BH33"/>
<keyword evidence="1" id="KW-1133">Transmembrane helix</keyword>
<dbReference type="EMBL" id="ML736174">
    <property type="protein sequence ID" value="KAE8381069.1"/>
    <property type="molecule type" value="Genomic_DNA"/>
</dbReference>
<sequence length="106" mass="12284">MVLLSVLSPYDTASSKVYFFILLIFQVWAALHALIYLFFRHFSLSHHPYHWYVVIAHQIALDCPRYPCIYKLAHLASHILSSVVMLQKFLGYTTQSTHCHADSSSR</sequence>
<reference evidence="2 3" key="1">
    <citation type="submission" date="2019-04" db="EMBL/GenBank/DDBJ databases">
        <title>Friends and foes A comparative genomics studyof 23 Aspergillus species from section Flavi.</title>
        <authorList>
            <consortium name="DOE Joint Genome Institute"/>
            <person name="Kjaerbolling I."/>
            <person name="Vesth T."/>
            <person name="Frisvad J.C."/>
            <person name="Nybo J.L."/>
            <person name="Theobald S."/>
            <person name="Kildgaard S."/>
            <person name="Isbrandt T."/>
            <person name="Kuo A."/>
            <person name="Sato A."/>
            <person name="Lyhne E.K."/>
            <person name="Kogle M.E."/>
            <person name="Wiebenga A."/>
            <person name="Kun R.S."/>
            <person name="Lubbers R.J."/>
            <person name="Makela M.R."/>
            <person name="Barry K."/>
            <person name="Chovatia M."/>
            <person name="Clum A."/>
            <person name="Daum C."/>
            <person name="Haridas S."/>
            <person name="He G."/>
            <person name="LaButti K."/>
            <person name="Lipzen A."/>
            <person name="Mondo S."/>
            <person name="Riley R."/>
            <person name="Salamov A."/>
            <person name="Simmons B.A."/>
            <person name="Magnuson J.K."/>
            <person name="Henrissat B."/>
            <person name="Mortensen U.H."/>
            <person name="Larsen T.O."/>
            <person name="Devries R.P."/>
            <person name="Grigoriev I.V."/>
            <person name="Machida M."/>
            <person name="Baker S.E."/>
            <person name="Andersen M.R."/>
        </authorList>
    </citation>
    <scope>NUCLEOTIDE SEQUENCE [LARGE SCALE GENOMIC DNA]</scope>
    <source>
        <strain evidence="2 3">IBT 29228</strain>
    </source>
</reference>
<proteinExistence type="predicted"/>
<evidence type="ECO:0000313" key="2">
    <source>
        <dbReference type="EMBL" id="KAE8381069.1"/>
    </source>
</evidence>
<evidence type="ECO:0000256" key="1">
    <source>
        <dbReference type="SAM" id="Phobius"/>
    </source>
</evidence>
<dbReference type="Proteomes" id="UP000326198">
    <property type="component" value="Unassembled WGS sequence"/>
</dbReference>